<evidence type="ECO:0000313" key="11">
    <source>
        <dbReference type="Ensembl" id="ENSPSTP00000025205.1"/>
    </source>
</evidence>
<evidence type="ECO:0000256" key="4">
    <source>
        <dbReference type="ARBA" id="ARBA00012921"/>
    </source>
</evidence>
<dbReference type="GO" id="GO:0006099">
    <property type="term" value="P:tricarboxylic acid cycle"/>
    <property type="evidence" value="ECO:0007669"/>
    <property type="project" value="UniProtKB-UniPathway"/>
</dbReference>
<evidence type="ECO:0000256" key="7">
    <source>
        <dbReference type="ARBA" id="ARBA00024453"/>
    </source>
</evidence>
<dbReference type="PANTHER" id="PTHR11444:SF1">
    <property type="entry name" value="FUMARATE HYDRATASE, MITOCHONDRIAL"/>
    <property type="match status" value="1"/>
</dbReference>
<feature type="domain" description="Fumarate lyase N-terminal" evidence="9">
    <location>
        <begin position="149"/>
        <end position="236"/>
    </location>
</feature>
<evidence type="ECO:0000256" key="8">
    <source>
        <dbReference type="ARBA" id="ARBA00024594"/>
    </source>
</evidence>
<protein>
    <recommendedName>
        <fullName evidence="5">Fumarate hydratase, mitochondrial</fullName>
        <ecNumber evidence="4">4.2.1.2</ecNumber>
    </recommendedName>
</protein>
<dbReference type="InterPro" id="IPR022761">
    <property type="entry name" value="Fumarate_lyase_N"/>
</dbReference>
<comment type="similarity">
    <text evidence="3">Belongs to the class-II fumarase/aspartase family. Fumarase subfamily.</text>
</comment>
<evidence type="ECO:0000313" key="12">
    <source>
        <dbReference type="Proteomes" id="UP000694428"/>
    </source>
</evidence>
<dbReference type="GO" id="GO:0006106">
    <property type="term" value="P:fumarate metabolic process"/>
    <property type="evidence" value="ECO:0007669"/>
    <property type="project" value="InterPro"/>
</dbReference>
<comment type="catalytic activity">
    <reaction evidence="7">
        <text>(S)-malate = fumarate + H2O</text>
        <dbReference type="Rhea" id="RHEA:12460"/>
        <dbReference type="ChEBI" id="CHEBI:15377"/>
        <dbReference type="ChEBI" id="CHEBI:15589"/>
        <dbReference type="ChEBI" id="CHEBI:29806"/>
        <dbReference type="EC" id="4.2.1.2"/>
    </reaction>
    <physiologicalReaction direction="right-to-left" evidence="7">
        <dbReference type="Rhea" id="RHEA:12462"/>
    </physiologicalReaction>
</comment>
<reference evidence="11" key="2">
    <citation type="submission" date="2025-09" db="UniProtKB">
        <authorList>
            <consortium name="Ensembl"/>
        </authorList>
    </citation>
    <scope>IDENTIFICATION</scope>
</reference>
<dbReference type="PROSITE" id="PS00163">
    <property type="entry name" value="FUMARATE_LYASES"/>
    <property type="match status" value="1"/>
</dbReference>
<dbReference type="Proteomes" id="UP000694428">
    <property type="component" value="Unplaced"/>
</dbReference>
<dbReference type="AlphaFoldDB" id="A0A8C9G656"/>
<dbReference type="InterPro" id="IPR020557">
    <property type="entry name" value="Fumarate_lyase_CS"/>
</dbReference>
<reference evidence="11" key="1">
    <citation type="submission" date="2025-08" db="UniProtKB">
        <authorList>
            <consortium name="Ensembl"/>
        </authorList>
    </citation>
    <scope>IDENTIFICATION</scope>
</reference>
<evidence type="ECO:0000259" key="9">
    <source>
        <dbReference type="Pfam" id="PF00206"/>
    </source>
</evidence>
<dbReference type="GO" id="GO:0004333">
    <property type="term" value="F:fumarate hydratase activity"/>
    <property type="evidence" value="ECO:0007669"/>
    <property type="project" value="UniProtKB-EC"/>
</dbReference>
<dbReference type="Pfam" id="PF10415">
    <property type="entry name" value="FumaraseC_C"/>
    <property type="match status" value="1"/>
</dbReference>
<dbReference type="InterPro" id="IPR024083">
    <property type="entry name" value="Fumarase/histidase_N"/>
</dbReference>
<comment type="pathway">
    <text evidence="2">Carbohydrate metabolism; tricarboxylic acid cycle; (S)-malate from fumarate: step 1/1.</text>
</comment>
<sequence>FLMVLSTVRVAAMNLVQVIRAFGILKRAAAEVNQDYGLDPKIANAIVKAADEFRRFDHFFRAACGTLLISELPSQSSNDTFPTAMHIAAAQEVNEVLLPGLKKLQNALEAKSKEFSQIIKIGRTHTQDAVPLTLGQCLIGFMFLTAPVGLPFVTAPNKFEALAAHDALVELSGAMNTVACSLMKIANDIRFLGSGPRSGLGELILPENEPGSSIMPGKVNPTQCEAVTMVAAQVMGNHVAVTVGGSNGHFELNVFKPMMIKNVLNSARLLGDVCVSFTDNCVVGIQANTDRINKLMSESLMLVTALNPHIGYDKAAKIAKTAHKEGTTLKEAAIKLGFLTSDQFDQWVKPKDMLGPQ</sequence>
<evidence type="ECO:0000256" key="6">
    <source>
        <dbReference type="ARBA" id="ARBA00023239"/>
    </source>
</evidence>
<evidence type="ECO:0000256" key="2">
    <source>
        <dbReference type="ARBA" id="ARBA00004859"/>
    </source>
</evidence>
<evidence type="ECO:0000256" key="1">
    <source>
        <dbReference type="ARBA" id="ARBA00003146"/>
    </source>
</evidence>
<name>A0A8C9G656_PAVCR</name>
<evidence type="ECO:0000256" key="3">
    <source>
        <dbReference type="ARBA" id="ARBA00009084"/>
    </source>
</evidence>
<evidence type="ECO:0000256" key="5">
    <source>
        <dbReference type="ARBA" id="ARBA00013409"/>
    </source>
</evidence>
<comment type="function">
    <text evidence="1">Catalyzes the hydration of fumarate to L-malate in the tricarboxylic acid (TCA) cycle to facilitate a transition step in the production of energy in the form of NADH.</text>
</comment>
<dbReference type="InterPro" id="IPR008948">
    <property type="entry name" value="L-Aspartase-like"/>
</dbReference>
<evidence type="ECO:0000259" key="10">
    <source>
        <dbReference type="Pfam" id="PF10415"/>
    </source>
</evidence>
<dbReference type="PRINTS" id="PR00149">
    <property type="entry name" value="FUMRATELYASE"/>
</dbReference>
<dbReference type="Ensembl" id="ENSPSTT00000026525.1">
    <property type="protein sequence ID" value="ENSPSTP00000025205.1"/>
    <property type="gene ID" value="ENSPSTG00000018559.1"/>
</dbReference>
<dbReference type="Gene3D" id="1.10.275.10">
    <property type="entry name" value="Fumarase/aspartase (N-terminal domain)"/>
    <property type="match status" value="1"/>
</dbReference>
<dbReference type="Gene3D" id="1.10.40.30">
    <property type="entry name" value="Fumarase/aspartase (C-terminal domain)"/>
    <property type="match status" value="1"/>
</dbReference>
<dbReference type="PANTHER" id="PTHR11444">
    <property type="entry name" value="ASPARTATEAMMONIA/ARGININOSUCCINATE/ADENYLOSUCCINATE LYASE"/>
    <property type="match status" value="1"/>
</dbReference>
<dbReference type="SUPFAM" id="SSF48557">
    <property type="entry name" value="L-aspartase-like"/>
    <property type="match status" value="1"/>
</dbReference>
<organism evidence="11 12">
    <name type="scientific">Pavo cristatus</name>
    <name type="common">Indian peafowl</name>
    <name type="synonym">Blue peafowl</name>
    <dbReference type="NCBI Taxonomy" id="9049"/>
    <lineage>
        <taxon>Eukaryota</taxon>
        <taxon>Metazoa</taxon>
        <taxon>Chordata</taxon>
        <taxon>Craniata</taxon>
        <taxon>Vertebrata</taxon>
        <taxon>Euteleostomi</taxon>
        <taxon>Archelosauria</taxon>
        <taxon>Archosauria</taxon>
        <taxon>Dinosauria</taxon>
        <taxon>Saurischia</taxon>
        <taxon>Theropoda</taxon>
        <taxon>Coelurosauria</taxon>
        <taxon>Aves</taxon>
        <taxon>Neognathae</taxon>
        <taxon>Galloanserae</taxon>
        <taxon>Galliformes</taxon>
        <taxon>Phasianidae</taxon>
        <taxon>Phasianinae</taxon>
        <taxon>Pavo</taxon>
    </lineage>
</organism>
<feature type="domain" description="Fumarate lyase N-terminal" evidence="9">
    <location>
        <begin position="74"/>
        <end position="141"/>
    </location>
</feature>
<dbReference type="FunFam" id="1.10.40.30:FF:000002">
    <property type="entry name" value="Fumarate hydratase class II"/>
    <property type="match status" value="1"/>
</dbReference>
<keyword evidence="6" id="KW-0456">Lyase</keyword>
<dbReference type="GO" id="GO:0005739">
    <property type="term" value="C:mitochondrion"/>
    <property type="evidence" value="ECO:0007669"/>
    <property type="project" value="TreeGrafter"/>
</dbReference>
<dbReference type="UniPathway" id="UPA00223">
    <property type="reaction ID" value="UER01007"/>
</dbReference>
<keyword evidence="12" id="KW-1185">Reference proteome</keyword>
<comment type="catalytic activity">
    <reaction evidence="8">
        <text>(S)-malate = fumarate + H2O</text>
        <dbReference type="Rhea" id="RHEA:12460"/>
        <dbReference type="ChEBI" id="CHEBI:15377"/>
        <dbReference type="ChEBI" id="CHEBI:15589"/>
        <dbReference type="ChEBI" id="CHEBI:29806"/>
        <dbReference type="EC" id="4.2.1.2"/>
    </reaction>
    <physiologicalReaction direction="left-to-right" evidence="8">
        <dbReference type="Rhea" id="RHEA:12461"/>
    </physiologicalReaction>
</comment>
<feature type="domain" description="Fumarase C C-terminal" evidence="10">
    <location>
        <begin position="302"/>
        <end position="354"/>
    </location>
</feature>
<dbReference type="InterPro" id="IPR005677">
    <property type="entry name" value="Fum_hydII"/>
</dbReference>
<dbReference type="InterPro" id="IPR000362">
    <property type="entry name" value="Fumarate_lyase_fam"/>
</dbReference>
<accession>A0A8C9G656</accession>
<proteinExistence type="inferred from homology"/>
<dbReference type="GO" id="GO:0006108">
    <property type="term" value="P:malate metabolic process"/>
    <property type="evidence" value="ECO:0007669"/>
    <property type="project" value="TreeGrafter"/>
</dbReference>
<dbReference type="InterPro" id="IPR018951">
    <property type="entry name" value="Fumarase_C_C"/>
</dbReference>
<dbReference type="EC" id="4.2.1.2" evidence="4"/>
<dbReference type="Gene3D" id="1.20.200.10">
    <property type="entry name" value="Fumarase/aspartase (Central domain)"/>
    <property type="match status" value="2"/>
</dbReference>
<dbReference type="Pfam" id="PF00206">
    <property type="entry name" value="Lyase_1"/>
    <property type="match status" value="2"/>
</dbReference>